<dbReference type="Pfam" id="PF00233">
    <property type="entry name" value="PDEase_I"/>
    <property type="match status" value="1"/>
</dbReference>
<comment type="cofactor">
    <cofactor evidence="1">
        <name>a divalent metal cation</name>
        <dbReference type="ChEBI" id="CHEBI:60240"/>
    </cofactor>
    <text evidence="1">Binds 2 divalent metal cations per subunit. Site 1 may preferentially bind zinc ions, while site 2 has a preference for magnesium and/or manganese ions.</text>
</comment>
<dbReference type="PROSITE" id="PS00126">
    <property type="entry name" value="PDEASE_I_1"/>
    <property type="match status" value="1"/>
</dbReference>
<feature type="transmembrane region" description="Helical" evidence="3">
    <location>
        <begin position="654"/>
        <end position="672"/>
    </location>
</feature>
<dbReference type="Proteomes" id="UP001497512">
    <property type="component" value="Chromosome 2"/>
</dbReference>
<dbReference type="EMBL" id="OZ019894">
    <property type="protein sequence ID" value="CAK9216182.1"/>
    <property type="molecule type" value="Genomic_DNA"/>
</dbReference>
<evidence type="ECO:0000313" key="7">
    <source>
        <dbReference type="Proteomes" id="UP001497512"/>
    </source>
</evidence>
<accession>A0ABP0UA24</accession>
<dbReference type="SUPFAM" id="SSF109604">
    <property type="entry name" value="HD-domain/PDEase-like"/>
    <property type="match status" value="1"/>
</dbReference>
<feature type="transmembrane region" description="Helical" evidence="3">
    <location>
        <begin position="684"/>
        <end position="706"/>
    </location>
</feature>
<proteinExistence type="inferred from homology"/>
<feature type="transmembrane region" description="Helical" evidence="3">
    <location>
        <begin position="712"/>
        <end position="735"/>
    </location>
</feature>
<name>A0ABP0UA24_9BRYO</name>
<dbReference type="PROSITE" id="PS50125">
    <property type="entry name" value="GUANYLATE_CYCLASE_2"/>
    <property type="match status" value="1"/>
</dbReference>
<dbReference type="Gene3D" id="3.30.70.1230">
    <property type="entry name" value="Nucleotide cyclase"/>
    <property type="match status" value="1"/>
</dbReference>
<dbReference type="CDD" id="cd00077">
    <property type="entry name" value="HDc"/>
    <property type="match status" value="1"/>
</dbReference>
<dbReference type="InterPro" id="IPR036971">
    <property type="entry name" value="PDEase_catalytic_dom_sf"/>
</dbReference>
<sequence>MEGQEEKPVVAVVAKASFAPDEDAVNKLLQGIDSWSFDIFQIEDDDLPKLVEKIFRDLGVFEHFPLDLKKFRALMRSMVARYQPNPYHNFRHACDVLHAVYLLLTLTEGAQRLNELEIFALALAALCHDVDHPGLTNAFLIAASDPIALRYNDKAVLESHHAATTFLTMRGQETVNMIGSLDEAHQRHFRKLVVSCILATDMGLHAEILGHFTTRLGDSHPFEPSVPYVPPGAKPHEKNDSIIPPKSAQLAESETGSTAILTLDPTHDGVVPPAHASLLGETRDGSMPLSSTNDVILFMKMIIKCADLSNVVKPFFLSKRWSALLVLEWFRQGDIERELGMHISKFMDREDPTTLVAMTCGCIDFVAKPMYEAMAVLLPHMHDEVFANVTLNRSLWNAFSTNGRRASETAETILGPFCPPPVSVDKAPETFIEAPVTLEGRLVATPSGEYIPSDKSLQRPSDRTTLWPIERAILAPESVSQKRGSKTINLDQNVQTLITKAANLAEKRKSNNGALAVKANRHHSTPVQNTEFPLSLLFGQTMTDDRENNIVSGRGFGRTRSFRVSIQQTAKVNGTIQKPHVILNNFFQPVAQTGRKVMGGQLSAIHSKKDSKLVGDVSRLASLHSKHWQTLGFWGALRSYPQALQVNQFLDSKLWVTLNILASFVAIFADDFMKAILPKQADVYEIHVLLTCMAFFIIELVTLSVLRPGYFIGMFFWLDLVGTISLVAIITNIYGQNLVITRTGRAANTVTRASKLLQASHFSSLFPVAYVAKIFRRRKWTINNTSDEELAEVAEHSSAKPSQIWTKLSELTTHKIIIGLLLIIVLTPYTQVANTDFGPVMSLDSLDGDSVCSAQFNVSLSKVLNFNSQHNYNLLYLAVMGGCINGSDDGGTTYNQIIPTANNGFNVKQSVLEQYRTGELLSITSDSNRSEALYSILKRTRLKYGLNMVSTVIMLLILAALSFFLSRDSNRLLIQPIERMVDFVKELADDPVSFAGKALSKPLHPIDQGNETKMVEAALVKIASLTKVALGNAGMDILSVNLKGAEFNPMVPGKKIQACFGFCDIRNFTDATECLQEDVMMFVNKIADVVHNKVVLHQGFPNKNIGDAFLIVWKKTVADNTNKTRGTSFADRALQSFLDIILCIETSQSLAEFAMHPAIQKRMPGYKIRMGFGLHVGWAIEGAIGSSHKVDPSYLSPHVNMASRLEAATKQYGVMILISGTVIANLTKSSLRDNCRKLDCVTVKGSAEPLVLYTFDMPMFQQDLKGLPSDYRDRFECAVDNYIEGAWGSSLEKLEECLQLWPTDKPGEVLLNFMASHNYRVPLNWQGYRELTEK</sequence>
<dbReference type="EC" id="3.1.4.-" evidence="1"/>
<dbReference type="PRINTS" id="PR00387">
    <property type="entry name" value="PDIESTERASE1"/>
</dbReference>
<dbReference type="SMART" id="SM00044">
    <property type="entry name" value="CYCc"/>
    <property type="match status" value="1"/>
</dbReference>
<evidence type="ECO:0000256" key="1">
    <source>
        <dbReference type="RuleBase" id="RU363067"/>
    </source>
</evidence>
<keyword evidence="3" id="KW-1133">Transmembrane helix</keyword>
<feature type="region of interest" description="Disordered" evidence="2">
    <location>
        <begin position="262"/>
        <end position="283"/>
    </location>
</feature>
<keyword evidence="7" id="KW-1185">Reference proteome</keyword>
<dbReference type="InterPro" id="IPR001054">
    <property type="entry name" value="A/G_cyclase"/>
</dbReference>
<evidence type="ECO:0000259" key="5">
    <source>
        <dbReference type="PROSITE" id="PS51845"/>
    </source>
</evidence>
<dbReference type="PROSITE" id="PS51845">
    <property type="entry name" value="PDEASE_I_2"/>
    <property type="match status" value="1"/>
</dbReference>
<dbReference type="CDD" id="cd07302">
    <property type="entry name" value="CHD"/>
    <property type="match status" value="1"/>
</dbReference>
<comment type="similarity">
    <text evidence="1">Belongs to the cyclic nucleotide phosphodiesterase family.</text>
</comment>
<dbReference type="PANTHER" id="PTHR43336:SF3">
    <property type="entry name" value="GUANYLATE CYCLASE DOMAIN-CONTAINING PROTEIN"/>
    <property type="match status" value="1"/>
</dbReference>
<dbReference type="InterPro" id="IPR023088">
    <property type="entry name" value="PDEase"/>
</dbReference>
<feature type="transmembrane region" description="Helical" evidence="3">
    <location>
        <begin position="944"/>
        <end position="965"/>
    </location>
</feature>
<organism evidence="6 7">
    <name type="scientific">Sphagnum troendelagicum</name>
    <dbReference type="NCBI Taxonomy" id="128251"/>
    <lineage>
        <taxon>Eukaryota</taxon>
        <taxon>Viridiplantae</taxon>
        <taxon>Streptophyta</taxon>
        <taxon>Embryophyta</taxon>
        <taxon>Bryophyta</taxon>
        <taxon>Sphagnophytina</taxon>
        <taxon>Sphagnopsida</taxon>
        <taxon>Sphagnales</taxon>
        <taxon>Sphagnaceae</taxon>
        <taxon>Sphagnum</taxon>
    </lineage>
</organism>
<keyword evidence="3" id="KW-0812">Transmembrane</keyword>
<dbReference type="InterPro" id="IPR003607">
    <property type="entry name" value="HD/PDEase_dom"/>
</dbReference>
<gene>
    <name evidence="6" type="ORF">CSSPTR1EN2_LOCUS13331</name>
</gene>
<dbReference type="PANTHER" id="PTHR43336">
    <property type="entry name" value="OXYGEN SENSOR HISTIDINE KINASE RESPONSE REGULATOR DEVS/DOSS"/>
    <property type="match status" value="1"/>
</dbReference>
<keyword evidence="1" id="KW-0378">Hydrolase</keyword>
<dbReference type="InterPro" id="IPR029787">
    <property type="entry name" value="Nucleotide_cyclase"/>
</dbReference>
<feature type="domain" description="PDEase" evidence="5">
    <location>
        <begin position="17"/>
        <end position="403"/>
    </location>
</feature>
<protein>
    <recommendedName>
        <fullName evidence="1">Phosphodiesterase</fullName>
        <ecNumber evidence="1">3.1.4.-</ecNumber>
    </recommendedName>
</protein>
<evidence type="ECO:0000313" key="6">
    <source>
        <dbReference type="EMBL" id="CAK9216182.1"/>
    </source>
</evidence>
<dbReference type="Pfam" id="PF00211">
    <property type="entry name" value="Guanylate_cyc"/>
    <property type="match status" value="1"/>
</dbReference>
<feature type="domain" description="Guanylate cyclase" evidence="4">
    <location>
        <begin position="1059"/>
        <end position="1206"/>
    </location>
</feature>
<reference evidence="6" key="1">
    <citation type="submission" date="2024-02" db="EMBL/GenBank/DDBJ databases">
        <authorList>
            <consortium name="ELIXIR-Norway"/>
            <consortium name="Elixir Norway"/>
        </authorList>
    </citation>
    <scope>NUCLEOTIDE SEQUENCE</scope>
</reference>
<dbReference type="SMART" id="SM00471">
    <property type="entry name" value="HDc"/>
    <property type="match status" value="1"/>
</dbReference>
<evidence type="ECO:0000256" key="2">
    <source>
        <dbReference type="SAM" id="MobiDB-lite"/>
    </source>
</evidence>
<dbReference type="SUPFAM" id="SSF55073">
    <property type="entry name" value="Nucleotide cyclase"/>
    <property type="match status" value="1"/>
</dbReference>
<evidence type="ECO:0000259" key="4">
    <source>
        <dbReference type="PROSITE" id="PS50125"/>
    </source>
</evidence>
<evidence type="ECO:0000256" key="3">
    <source>
        <dbReference type="SAM" id="Phobius"/>
    </source>
</evidence>
<keyword evidence="1" id="KW-0479">Metal-binding</keyword>
<dbReference type="InterPro" id="IPR002073">
    <property type="entry name" value="PDEase_catalytic_dom"/>
</dbReference>
<keyword evidence="3" id="KW-0472">Membrane</keyword>
<dbReference type="Gene3D" id="1.10.1300.10">
    <property type="entry name" value="3'5'-cyclic nucleotide phosphodiesterase, catalytic domain"/>
    <property type="match status" value="1"/>
</dbReference>
<dbReference type="InterPro" id="IPR023174">
    <property type="entry name" value="PDEase_CS"/>
</dbReference>